<evidence type="ECO:0000256" key="2">
    <source>
        <dbReference type="ARBA" id="ARBA00022472"/>
    </source>
</evidence>
<name>A0AAV7EU58_ARIFI</name>
<dbReference type="SMART" id="SM00733">
    <property type="entry name" value="Mterf"/>
    <property type="match status" value="6"/>
</dbReference>
<dbReference type="GO" id="GO:0006353">
    <property type="term" value="P:DNA-templated transcription termination"/>
    <property type="evidence" value="ECO:0007669"/>
    <property type="project" value="UniProtKB-KW"/>
</dbReference>
<evidence type="ECO:0000256" key="1">
    <source>
        <dbReference type="ARBA" id="ARBA00007692"/>
    </source>
</evidence>
<comment type="similarity">
    <text evidence="1">Belongs to the mTERF family.</text>
</comment>
<dbReference type="GO" id="GO:0003676">
    <property type="term" value="F:nucleic acid binding"/>
    <property type="evidence" value="ECO:0007669"/>
    <property type="project" value="InterPro"/>
</dbReference>
<organism evidence="4 5">
    <name type="scientific">Aristolochia fimbriata</name>
    <name type="common">White veined hardy Dutchman's pipe vine</name>
    <dbReference type="NCBI Taxonomy" id="158543"/>
    <lineage>
        <taxon>Eukaryota</taxon>
        <taxon>Viridiplantae</taxon>
        <taxon>Streptophyta</taxon>
        <taxon>Embryophyta</taxon>
        <taxon>Tracheophyta</taxon>
        <taxon>Spermatophyta</taxon>
        <taxon>Magnoliopsida</taxon>
        <taxon>Magnoliidae</taxon>
        <taxon>Piperales</taxon>
        <taxon>Aristolochiaceae</taxon>
        <taxon>Aristolochia</taxon>
    </lineage>
</organism>
<comment type="caution">
    <text evidence="4">The sequence shown here is derived from an EMBL/GenBank/DDBJ whole genome shotgun (WGS) entry which is preliminary data.</text>
</comment>
<proteinExistence type="inferred from homology"/>
<keyword evidence="2" id="KW-0804">Transcription</keyword>
<protein>
    <submittedName>
        <fullName evidence="4">Uncharacterized protein</fullName>
    </submittedName>
</protein>
<evidence type="ECO:0000313" key="5">
    <source>
        <dbReference type="Proteomes" id="UP000825729"/>
    </source>
</evidence>
<dbReference type="EMBL" id="JAINDJ010000004">
    <property type="protein sequence ID" value="KAG9451172.1"/>
    <property type="molecule type" value="Genomic_DNA"/>
</dbReference>
<sequence length="310" mass="35336">MGKSYLLSENISSVFNNCNRAFPTAQLPGRLPHAEIGFDDAQVKNLISMRPNFLRCDVERTLKPKIQFFNAVGFSGNGLAELILRCPDVLRRSVEEHLEPAFKLLRDYLGSDKNIQKALKRCHGLLAANHLKIIEPKFELLRGYGVPDKQIVKLFLKNPRFFMHKTLLERNIARLENFRVQCSPTTLIHAISSIATMSPDTFEAKCMFLKSCGWSEEHIASAFQKTPYFLMSSESKFQAVMDLFVNELGYEPSEVSPKMFGISLEKRLRPRTQVLQILRSNVDLFSFRCPFSNVAVTRISFGYSGLPNYV</sequence>
<dbReference type="InterPro" id="IPR003690">
    <property type="entry name" value="MTERF"/>
</dbReference>
<keyword evidence="5" id="KW-1185">Reference proteome</keyword>
<keyword evidence="2" id="KW-0806">Transcription termination</keyword>
<dbReference type="PANTHER" id="PTHR13068:SF173">
    <property type="entry name" value="EMB|CAB62602.1"/>
    <property type="match status" value="1"/>
</dbReference>
<dbReference type="Proteomes" id="UP000825729">
    <property type="component" value="Unassembled WGS sequence"/>
</dbReference>
<keyword evidence="3" id="KW-0809">Transit peptide</keyword>
<dbReference type="InterPro" id="IPR038538">
    <property type="entry name" value="MTERF_sf"/>
</dbReference>
<dbReference type="Gene3D" id="1.25.70.10">
    <property type="entry name" value="Transcription termination factor 3, mitochondrial"/>
    <property type="match status" value="1"/>
</dbReference>
<reference evidence="4 5" key="1">
    <citation type="submission" date="2021-07" db="EMBL/GenBank/DDBJ databases">
        <title>The Aristolochia fimbriata genome: insights into angiosperm evolution, floral development and chemical biosynthesis.</title>
        <authorList>
            <person name="Jiao Y."/>
        </authorList>
    </citation>
    <scope>NUCLEOTIDE SEQUENCE [LARGE SCALE GENOMIC DNA]</scope>
    <source>
        <strain evidence="4">IBCAS-2021</strain>
        <tissue evidence="4">Leaf</tissue>
    </source>
</reference>
<gene>
    <name evidence="4" type="ORF">H6P81_011137</name>
</gene>
<keyword evidence="2" id="KW-0805">Transcription regulation</keyword>
<dbReference type="AlphaFoldDB" id="A0AAV7EU58"/>
<dbReference type="FunFam" id="1.25.70.10:FF:000001">
    <property type="entry name" value="Mitochondrial transcription termination factor-like"/>
    <property type="match status" value="1"/>
</dbReference>
<dbReference type="Pfam" id="PF02536">
    <property type="entry name" value="mTERF"/>
    <property type="match status" value="1"/>
</dbReference>
<dbReference type="PANTHER" id="PTHR13068">
    <property type="entry name" value="CGI-12 PROTEIN-RELATED"/>
    <property type="match status" value="1"/>
</dbReference>
<evidence type="ECO:0000313" key="4">
    <source>
        <dbReference type="EMBL" id="KAG9451172.1"/>
    </source>
</evidence>
<evidence type="ECO:0000256" key="3">
    <source>
        <dbReference type="ARBA" id="ARBA00022946"/>
    </source>
</evidence>
<accession>A0AAV7EU58</accession>